<evidence type="ECO:0000313" key="6">
    <source>
        <dbReference type="Proteomes" id="UP001234989"/>
    </source>
</evidence>
<dbReference type="SUPFAM" id="SSF53254">
    <property type="entry name" value="Phosphoglycerate mutase-like"/>
    <property type="match status" value="2"/>
</dbReference>
<evidence type="ECO:0000256" key="4">
    <source>
        <dbReference type="SAM" id="SignalP"/>
    </source>
</evidence>
<evidence type="ECO:0008006" key="7">
    <source>
        <dbReference type="Google" id="ProtNLM"/>
    </source>
</evidence>
<reference evidence="5" key="1">
    <citation type="submission" date="2023-08" db="EMBL/GenBank/DDBJ databases">
        <title>A de novo genome assembly of Solanum verrucosum Schlechtendal, a Mexican diploid species geographically isolated from the other diploid A-genome species in potato relatives.</title>
        <authorList>
            <person name="Hosaka K."/>
        </authorList>
    </citation>
    <scope>NUCLEOTIDE SEQUENCE</scope>
    <source>
        <tissue evidence="5">Young leaves</tissue>
    </source>
</reference>
<feature type="disulfide bond" evidence="3">
    <location>
        <begin position="296"/>
        <end position="310"/>
    </location>
</feature>
<dbReference type="PANTHER" id="PTHR20963">
    <property type="entry name" value="MULTIPLE INOSITOL POLYPHOSPHATE PHOSPHATASE-RELATED"/>
    <property type="match status" value="1"/>
</dbReference>
<keyword evidence="4" id="KW-0732">Signal</keyword>
<gene>
    <name evidence="5" type="ORF">MTR67_026965</name>
</gene>
<feature type="disulfide bond" evidence="3">
    <location>
        <begin position="55"/>
        <end position="440"/>
    </location>
</feature>
<dbReference type="GO" id="GO:0052745">
    <property type="term" value="F:inositol phosphate phosphatase activity"/>
    <property type="evidence" value="ECO:0007669"/>
    <property type="project" value="TreeGrafter"/>
</dbReference>
<name>A0AAF0TZE3_SOLVR</name>
<dbReference type="Proteomes" id="UP001234989">
    <property type="component" value="Chromosome 6"/>
</dbReference>
<evidence type="ECO:0000256" key="3">
    <source>
        <dbReference type="PIRSR" id="PIRSR000894-2"/>
    </source>
</evidence>
<proteinExistence type="predicted"/>
<evidence type="ECO:0000313" key="5">
    <source>
        <dbReference type="EMBL" id="WMV33580.1"/>
    </source>
</evidence>
<dbReference type="GO" id="GO:0003993">
    <property type="term" value="F:acid phosphatase activity"/>
    <property type="evidence" value="ECO:0007669"/>
    <property type="project" value="TreeGrafter"/>
</dbReference>
<protein>
    <recommendedName>
        <fullName evidence="7">Multiple inositol polyphosphate phosphatase 1</fullName>
    </recommendedName>
</protein>
<feature type="chain" id="PRO_5041942666" description="Multiple inositol polyphosphate phosphatase 1" evidence="4">
    <location>
        <begin position="20"/>
        <end position="527"/>
    </location>
</feature>
<evidence type="ECO:0000256" key="1">
    <source>
        <dbReference type="ARBA" id="ARBA00022801"/>
    </source>
</evidence>
<accession>A0AAF0TZE3</accession>
<keyword evidence="1" id="KW-0378">Hydrolase</keyword>
<keyword evidence="3" id="KW-1015">Disulfide bond</keyword>
<dbReference type="PANTHER" id="PTHR20963:SF54">
    <property type="entry name" value="MULTIPLE INOSITOL POLYPHOSPHATE PHOSPHATASE 1-LIKE ISOFORM X1"/>
    <property type="match status" value="1"/>
</dbReference>
<dbReference type="EMBL" id="CP133617">
    <property type="protein sequence ID" value="WMV33580.1"/>
    <property type="molecule type" value="Genomic_DNA"/>
</dbReference>
<dbReference type="Gene3D" id="3.40.50.1240">
    <property type="entry name" value="Phosphoglycerate mutase-like"/>
    <property type="match status" value="2"/>
</dbReference>
<dbReference type="PIRSF" id="PIRSF000894">
    <property type="entry name" value="Acid_phosphatase"/>
    <property type="match status" value="1"/>
</dbReference>
<dbReference type="InterPro" id="IPR000560">
    <property type="entry name" value="His_Pase_clade-2"/>
</dbReference>
<keyword evidence="6" id="KW-1185">Reference proteome</keyword>
<dbReference type="InterPro" id="IPR029033">
    <property type="entry name" value="His_PPase_superfam"/>
</dbReference>
<dbReference type="InterPro" id="IPR016274">
    <property type="entry name" value="Histidine_acid_Pase_euk"/>
</dbReference>
<feature type="signal peptide" evidence="4">
    <location>
        <begin position="1"/>
        <end position="19"/>
    </location>
</feature>
<organism evidence="5 6">
    <name type="scientific">Solanum verrucosum</name>
    <dbReference type="NCBI Taxonomy" id="315347"/>
    <lineage>
        <taxon>Eukaryota</taxon>
        <taxon>Viridiplantae</taxon>
        <taxon>Streptophyta</taxon>
        <taxon>Embryophyta</taxon>
        <taxon>Tracheophyta</taxon>
        <taxon>Spermatophyta</taxon>
        <taxon>Magnoliopsida</taxon>
        <taxon>eudicotyledons</taxon>
        <taxon>Gunneridae</taxon>
        <taxon>Pentapetalae</taxon>
        <taxon>asterids</taxon>
        <taxon>lamiids</taxon>
        <taxon>Solanales</taxon>
        <taxon>Solanaceae</taxon>
        <taxon>Solanoideae</taxon>
        <taxon>Solaneae</taxon>
        <taxon>Solanum</taxon>
    </lineage>
</organism>
<sequence length="527" mass="59897">MLKEGMLLVFLAITQFSNADEPFDVRKHLATVTRYADSKDISGNSFVSSEIPDQCTPIHLNLVARHGTRAPTKKKIRELEALDADLEVLVRDAKEHKQSLEKIPAWLAGWRSPWKGKVTGGELIAEGEDELYHLGIRVRERFPDLFNEEYHPDVYSIKTTQATHMALEVAAKRLYLSTKAHLKFHIIKCCIKNSIALQVPRASASAVAFAMGLFNERGKLGPGRHRAFAVTSESRASDIILRFHDCCQSYKAFRKSQEPNVDKLKEPLLNEITRELVGQYGLNFTNQDVSSLWFLCKQEASLLNITNQACSLFSPSEVSLLEWADDLELFILKGYGDTLNYQMGVPLLEDVVQSMEQAIKAKEEGYAPGIYEKARMRFAHAETLLPFSCLIGLFLEESEFELIQREESLELPPKPPKNRNWRGSIVAPFAGNNMLILYSCQLDNSSKYFVQVLHNERPIALPGCNGSSFCPFEVFKEKIVAPHLKHDYNMLCDVIEQKQMVSASRKLKLEEEEEVYGERIRIKRIKL</sequence>
<evidence type="ECO:0000256" key="2">
    <source>
        <dbReference type="ARBA" id="ARBA00023180"/>
    </source>
</evidence>
<dbReference type="AlphaFoldDB" id="A0AAF0TZE3"/>
<dbReference type="CDD" id="cd07061">
    <property type="entry name" value="HP_HAP_like"/>
    <property type="match status" value="1"/>
</dbReference>
<dbReference type="Pfam" id="PF00328">
    <property type="entry name" value="His_Phos_2"/>
    <property type="match status" value="2"/>
</dbReference>
<keyword evidence="2" id="KW-0325">Glycoprotein</keyword>
<feature type="disulfide bond" evidence="3">
    <location>
        <begin position="464"/>
        <end position="470"/>
    </location>
</feature>